<keyword evidence="1" id="KW-0472">Membrane</keyword>
<keyword evidence="4" id="KW-1185">Reference proteome</keyword>
<keyword evidence="1" id="KW-1133">Transmembrane helix</keyword>
<proteinExistence type="predicted"/>
<keyword evidence="2" id="KW-0732">Signal</keyword>
<feature type="transmembrane region" description="Helical" evidence="1">
    <location>
        <begin position="216"/>
        <end position="241"/>
    </location>
</feature>
<sequence>MLYICLACILLLDFTVQGKLVNVTIDDQSASLFYSPAGSTSWKVGGASCQDCTAMVNASHAVYGTWHDSTHFADSGSYLNPVPNVSASFNGTAIYVICILAKTTSLPNGNSDMSFYIDDDLVGQFVKLAPGEPGFDYDVPVYSNTSVPAGQHRFTLQNGHVGGMTSLVLLDALVYTYAHHSCSSCLFMGFYSYDDGQFDRNNSDTSTDTVSSGSNIISTIVGFSLAGALALVVATLTAIIFRRQRRRYSSKSDERTAELVLGDSHRDDYNPEIGQFLSGNHTSTAASASSINSSNSPHMSVMQSDQDIDITTALHPEVDSPSELEWDAPPPYYSC</sequence>
<evidence type="ECO:0008006" key="5">
    <source>
        <dbReference type="Google" id="ProtNLM"/>
    </source>
</evidence>
<feature type="signal peptide" evidence="2">
    <location>
        <begin position="1"/>
        <end position="18"/>
    </location>
</feature>
<keyword evidence="1" id="KW-0812">Transmembrane</keyword>
<protein>
    <recommendedName>
        <fullName evidence="5">Cellobiose dehydrogenase cytochrome domain-containing protein</fullName>
    </recommendedName>
</protein>
<dbReference type="GeneID" id="85349425"/>
<evidence type="ECO:0000256" key="1">
    <source>
        <dbReference type="SAM" id="Phobius"/>
    </source>
</evidence>
<dbReference type="Proteomes" id="UP001175211">
    <property type="component" value="Unassembled WGS sequence"/>
</dbReference>
<reference evidence="3" key="1">
    <citation type="submission" date="2023-06" db="EMBL/GenBank/DDBJ databases">
        <authorList>
            <consortium name="Lawrence Berkeley National Laboratory"/>
            <person name="Ahrendt S."/>
            <person name="Sahu N."/>
            <person name="Indic B."/>
            <person name="Wong-Bajracharya J."/>
            <person name="Merenyi Z."/>
            <person name="Ke H.-M."/>
            <person name="Monk M."/>
            <person name="Kocsube S."/>
            <person name="Drula E."/>
            <person name="Lipzen A."/>
            <person name="Balint B."/>
            <person name="Henrissat B."/>
            <person name="Andreopoulos B."/>
            <person name="Martin F.M."/>
            <person name="Harder C.B."/>
            <person name="Rigling D."/>
            <person name="Ford K.L."/>
            <person name="Foster G.D."/>
            <person name="Pangilinan J."/>
            <person name="Papanicolaou A."/>
            <person name="Barry K."/>
            <person name="LaButti K."/>
            <person name="Viragh M."/>
            <person name="Koriabine M."/>
            <person name="Yan M."/>
            <person name="Riley R."/>
            <person name="Champramary S."/>
            <person name="Plett K.L."/>
            <person name="Tsai I.J."/>
            <person name="Slot J."/>
            <person name="Sipos G."/>
            <person name="Plett J."/>
            <person name="Nagy L.G."/>
            <person name="Grigoriev I.V."/>
        </authorList>
    </citation>
    <scope>NUCLEOTIDE SEQUENCE</scope>
    <source>
        <strain evidence="3">CCBAS 213</strain>
    </source>
</reference>
<dbReference type="RefSeq" id="XP_060340172.1">
    <property type="nucleotide sequence ID" value="XM_060465877.1"/>
</dbReference>
<gene>
    <name evidence="3" type="ORF">EV420DRAFT_111051</name>
</gene>
<evidence type="ECO:0000256" key="2">
    <source>
        <dbReference type="SAM" id="SignalP"/>
    </source>
</evidence>
<accession>A0AA39NR83</accession>
<organism evidence="3 4">
    <name type="scientific">Armillaria tabescens</name>
    <name type="common">Ringless honey mushroom</name>
    <name type="synonym">Agaricus tabescens</name>
    <dbReference type="NCBI Taxonomy" id="1929756"/>
    <lineage>
        <taxon>Eukaryota</taxon>
        <taxon>Fungi</taxon>
        <taxon>Dikarya</taxon>
        <taxon>Basidiomycota</taxon>
        <taxon>Agaricomycotina</taxon>
        <taxon>Agaricomycetes</taxon>
        <taxon>Agaricomycetidae</taxon>
        <taxon>Agaricales</taxon>
        <taxon>Marasmiineae</taxon>
        <taxon>Physalacriaceae</taxon>
        <taxon>Desarmillaria</taxon>
    </lineage>
</organism>
<comment type="caution">
    <text evidence="3">The sequence shown here is derived from an EMBL/GenBank/DDBJ whole genome shotgun (WGS) entry which is preliminary data.</text>
</comment>
<feature type="chain" id="PRO_5041456710" description="Cellobiose dehydrogenase cytochrome domain-containing protein" evidence="2">
    <location>
        <begin position="19"/>
        <end position="335"/>
    </location>
</feature>
<dbReference type="AlphaFoldDB" id="A0AA39NR83"/>
<evidence type="ECO:0000313" key="3">
    <source>
        <dbReference type="EMBL" id="KAK0470379.1"/>
    </source>
</evidence>
<evidence type="ECO:0000313" key="4">
    <source>
        <dbReference type="Proteomes" id="UP001175211"/>
    </source>
</evidence>
<dbReference type="EMBL" id="JAUEPS010000001">
    <property type="protein sequence ID" value="KAK0470379.1"/>
    <property type="molecule type" value="Genomic_DNA"/>
</dbReference>
<name>A0AA39NR83_ARMTA</name>